<name>A0A090JZB3_9GAMM</name>
<proteinExistence type="inferred from homology"/>
<reference evidence="7" key="1">
    <citation type="submission" date="2014-09" db="EMBL/GenBank/DDBJ databases">
        <authorList>
            <person name="Hjerde E."/>
        </authorList>
    </citation>
    <scope>NUCLEOTIDE SEQUENCE [LARGE SCALE GENOMIC DNA]</scope>
    <source>
        <strain evidence="7">06/09/139</strain>
    </source>
</reference>
<gene>
    <name evidence="6" type="ORF">AWOD_II_0152</name>
</gene>
<evidence type="ECO:0000313" key="6">
    <source>
        <dbReference type="EMBL" id="CED56803.1"/>
    </source>
</evidence>
<evidence type="ECO:0000256" key="3">
    <source>
        <dbReference type="ARBA" id="ARBA00022448"/>
    </source>
</evidence>
<dbReference type="PROSITE" id="PS51257">
    <property type="entry name" value="PROKAR_LIPOPROTEIN"/>
    <property type="match status" value="1"/>
</dbReference>
<dbReference type="NCBIfam" id="TIGR01730">
    <property type="entry name" value="RND_mfp"/>
    <property type="match status" value="1"/>
</dbReference>
<dbReference type="PANTHER" id="PTHR30469">
    <property type="entry name" value="MULTIDRUG RESISTANCE PROTEIN MDTA"/>
    <property type="match status" value="1"/>
</dbReference>
<dbReference type="Proteomes" id="UP000032427">
    <property type="component" value="Chromosome 2"/>
</dbReference>
<dbReference type="Gene3D" id="2.40.420.20">
    <property type="match status" value="1"/>
</dbReference>
<dbReference type="Gene3D" id="2.40.30.170">
    <property type="match status" value="1"/>
</dbReference>
<dbReference type="GO" id="GO:0015562">
    <property type="term" value="F:efflux transmembrane transporter activity"/>
    <property type="evidence" value="ECO:0007669"/>
    <property type="project" value="TreeGrafter"/>
</dbReference>
<accession>A0A090JZB3</accession>
<dbReference type="AlphaFoldDB" id="A0A090JZB3"/>
<dbReference type="InterPro" id="IPR006143">
    <property type="entry name" value="RND_pump_MFP"/>
</dbReference>
<dbReference type="PRINTS" id="PR01490">
    <property type="entry name" value="RTXTOXIND"/>
</dbReference>
<dbReference type="SUPFAM" id="SSF111369">
    <property type="entry name" value="HlyD-like secretion proteins"/>
    <property type="match status" value="1"/>
</dbReference>
<dbReference type="KEGG" id="awd:AWOD_II_0152"/>
<dbReference type="InterPro" id="IPR058627">
    <property type="entry name" value="MdtA-like_C"/>
</dbReference>
<dbReference type="GeneID" id="28542396"/>
<feature type="domain" description="Multidrug resistance protein MdtA-like barrel-sandwich hybrid" evidence="4">
    <location>
        <begin position="58"/>
        <end position="166"/>
    </location>
</feature>
<dbReference type="Gene3D" id="2.40.50.100">
    <property type="match status" value="1"/>
</dbReference>
<dbReference type="Pfam" id="PF25917">
    <property type="entry name" value="BSH_RND"/>
    <property type="match status" value="1"/>
</dbReference>
<evidence type="ECO:0000256" key="1">
    <source>
        <dbReference type="ARBA" id="ARBA00004196"/>
    </source>
</evidence>
<dbReference type="GO" id="GO:1990281">
    <property type="term" value="C:efflux pump complex"/>
    <property type="evidence" value="ECO:0007669"/>
    <property type="project" value="TreeGrafter"/>
</dbReference>
<evidence type="ECO:0000313" key="7">
    <source>
        <dbReference type="Proteomes" id="UP000032427"/>
    </source>
</evidence>
<dbReference type="Pfam" id="PF25967">
    <property type="entry name" value="RND-MFP_C"/>
    <property type="match status" value="1"/>
</dbReference>
<evidence type="ECO:0000259" key="4">
    <source>
        <dbReference type="Pfam" id="PF25917"/>
    </source>
</evidence>
<protein>
    <submittedName>
        <fullName evidence="6">Secretion protein, HlyD family</fullName>
    </submittedName>
</protein>
<feature type="domain" description="Multidrug resistance protein MdtA-like C-terminal permuted SH3" evidence="5">
    <location>
        <begin position="281"/>
        <end position="331"/>
    </location>
</feature>
<comment type="subcellular location">
    <subcellularLocation>
        <location evidence="1">Cell envelope</location>
    </subcellularLocation>
</comment>
<keyword evidence="3" id="KW-0813">Transport</keyword>
<evidence type="ECO:0000256" key="2">
    <source>
        <dbReference type="ARBA" id="ARBA00009477"/>
    </source>
</evidence>
<keyword evidence="7" id="KW-1185">Reference proteome</keyword>
<evidence type="ECO:0000259" key="5">
    <source>
        <dbReference type="Pfam" id="PF25967"/>
    </source>
</evidence>
<sequence>MSRSLFSVLLLSMFALFGCQKEEVVAKVSPLYISSFVIDAPVTQAFRSFKGQVIPAEQVPMAFRVTGEIREVLIRAGDKVKQGQLLAKLDDNKAKQAVNDAKAQYSLALKQYQRGKELNVREMVSQSELDELLANKELTFASYQSAKNQLSYTRLVAPFNGKVLDVNKEVFERTAAGEPILNLYQNDKVYVRIDLSDNVLAMINPENNRDAYQPITTFFGLSGEYSMEYLEHSSEPNEQSQTYQMYLVMPQLSNEILPGTSATVNVDMVKAGITSIDGYQIPVTALQAGQKEGHFYVWTIRDNQVTKVPVAISQINGEGAIISSGITQGDVLANSNLRKLRDGKTVVLMESKK</sequence>
<comment type="similarity">
    <text evidence="2">Belongs to the membrane fusion protein (MFP) (TC 8.A.1) family.</text>
</comment>
<dbReference type="STRING" id="80852.AWOD_II_0152"/>
<dbReference type="PATRIC" id="fig|80852.17.peg.2897"/>
<dbReference type="PANTHER" id="PTHR30469:SF20">
    <property type="entry name" value="EFFLUX RND TRANSPORTER PERIPLASMIC ADAPTOR SUBUNIT"/>
    <property type="match status" value="1"/>
</dbReference>
<dbReference type="InterPro" id="IPR058625">
    <property type="entry name" value="MdtA-like_BSH"/>
</dbReference>
<organism evidence="6 7">
    <name type="scientific">Aliivibrio wodanis</name>
    <dbReference type="NCBI Taxonomy" id="80852"/>
    <lineage>
        <taxon>Bacteria</taxon>
        <taxon>Pseudomonadati</taxon>
        <taxon>Pseudomonadota</taxon>
        <taxon>Gammaproteobacteria</taxon>
        <taxon>Vibrionales</taxon>
        <taxon>Vibrionaceae</taxon>
        <taxon>Aliivibrio</taxon>
    </lineage>
</organism>
<dbReference type="HOGENOM" id="CLU_018816_1_0_6"/>
<dbReference type="Gene3D" id="1.10.287.470">
    <property type="entry name" value="Helix hairpin bin"/>
    <property type="match status" value="1"/>
</dbReference>
<dbReference type="OrthoDB" id="2110899at2"/>
<dbReference type="EMBL" id="LN554847">
    <property type="protein sequence ID" value="CED56803.1"/>
    <property type="molecule type" value="Genomic_DNA"/>
</dbReference>